<gene>
    <name evidence="2" type="ORF">AaV_255</name>
</gene>
<dbReference type="EMBL" id="KJ645900">
    <property type="protein sequence ID" value="AII17161.1"/>
    <property type="molecule type" value="Genomic_DNA"/>
</dbReference>
<dbReference type="SUPFAM" id="SSF64005">
    <property type="entry name" value="Undecaprenyl diphosphate synthase"/>
    <property type="match status" value="1"/>
</dbReference>
<proteinExistence type="predicted"/>
<dbReference type="Proteomes" id="UP000028667">
    <property type="component" value="Segment"/>
</dbReference>
<keyword evidence="3" id="KW-1185">Reference proteome</keyword>
<evidence type="ECO:0000313" key="3">
    <source>
        <dbReference type="Proteomes" id="UP000028667"/>
    </source>
</evidence>
<dbReference type="GeneID" id="20041559"/>
<accession>A0A076FI83</accession>
<dbReference type="InterPro" id="IPR036424">
    <property type="entry name" value="UPP_synth-like_sf"/>
</dbReference>
<protein>
    <submittedName>
        <fullName evidence="2">Putative undecaprenyl pyrophosphate synthase</fullName>
    </submittedName>
</protein>
<dbReference type="RefSeq" id="YP_009052329.1">
    <property type="nucleotide sequence ID" value="NC_024697.1"/>
</dbReference>
<evidence type="ECO:0000313" key="2">
    <source>
        <dbReference type="EMBL" id="AII17161.1"/>
    </source>
</evidence>
<dbReference type="GO" id="GO:0016094">
    <property type="term" value="P:polyprenol biosynthetic process"/>
    <property type="evidence" value="ECO:0007669"/>
    <property type="project" value="TreeGrafter"/>
</dbReference>
<organism evidence="2 3">
    <name type="scientific">Aureococcus anophagefferens virus</name>
    <dbReference type="NCBI Taxonomy" id="1474867"/>
    <lineage>
        <taxon>Viruses</taxon>
        <taxon>Varidnaviria</taxon>
        <taxon>Bamfordvirae</taxon>
        <taxon>Nucleocytoviricota</taxon>
        <taxon>Megaviricetes</taxon>
        <taxon>Imitervirales</taxon>
        <taxon>Schizomimiviridae</taxon>
        <taxon>Kratosvirus</taxon>
        <taxon>Kratosvirus quantuckense</taxon>
    </lineage>
</organism>
<dbReference type="KEGG" id="vg:20041559"/>
<dbReference type="PANTHER" id="PTHR10291:SF43">
    <property type="entry name" value="DEHYDRODOLICHYL DIPHOSPHATE SYNTHASE COMPLEX SUBUNIT DHDDS"/>
    <property type="match status" value="1"/>
</dbReference>
<sequence>MKKIHIGFIPDGNRRWCKKNNLPLNQMAEKWMDVVNKNIDENLPLIFNKDFDKDFEDIREISLYVASIENMSRDDGTIETIYEFIRKLYSKYIEIMKKLEKDKKDKIKEYINRICVNIIGEIDLLPKDIQEICSKLSTKRNINPEFTINLAFAYDAKKDILNFANKDNKNYNRIQNDIDLVIRTGKEKRLSGFFPIHTLYSELFFLKSYWPEFSLNDLKKIIKKFKERNRRFGK</sequence>
<keyword evidence="1" id="KW-0808">Transferase</keyword>
<dbReference type="Gene3D" id="3.40.1180.10">
    <property type="entry name" value="Decaprenyl diphosphate synthase-like"/>
    <property type="match status" value="1"/>
</dbReference>
<reference evidence="2 3" key="1">
    <citation type="journal article" date="2014" name="Virology">
        <title>Genome of brown tide virus (AaV), the little giant of the Megaviridae, elucidates NCLDV genome expansion and host-virus coevolution.</title>
        <authorList>
            <person name="Moniruzzaman M."/>
            <person name="LeCleir G.R."/>
            <person name="Brown C.M."/>
            <person name="Gobler C.J."/>
            <person name="Bidle K.D."/>
            <person name="Wilson W.H."/>
            <person name="Wilhelm S.W."/>
        </authorList>
    </citation>
    <scope>NUCLEOTIDE SEQUENCE [LARGE SCALE GENOMIC DNA]</scope>
    <source>
        <strain evidence="2">BtV-01</strain>
    </source>
</reference>
<dbReference type="PANTHER" id="PTHR10291">
    <property type="entry name" value="DEHYDRODOLICHYL DIPHOSPHATE SYNTHASE FAMILY MEMBER"/>
    <property type="match status" value="1"/>
</dbReference>
<evidence type="ECO:0000256" key="1">
    <source>
        <dbReference type="ARBA" id="ARBA00022679"/>
    </source>
</evidence>
<dbReference type="GO" id="GO:0045547">
    <property type="term" value="F:ditrans,polycis-polyprenyl diphosphate synthase [(2E,6E)-farnesyl diphosphate specific] activity"/>
    <property type="evidence" value="ECO:0007669"/>
    <property type="project" value="TreeGrafter"/>
</dbReference>
<dbReference type="Pfam" id="PF01255">
    <property type="entry name" value="Prenyltransf"/>
    <property type="match status" value="1"/>
</dbReference>
<dbReference type="InterPro" id="IPR001441">
    <property type="entry name" value="UPP_synth-like"/>
</dbReference>
<name>A0A076FI83_9VIRU</name>